<feature type="region of interest" description="Disordered" evidence="1">
    <location>
        <begin position="24"/>
        <end position="46"/>
    </location>
</feature>
<comment type="caution">
    <text evidence="2">The sequence shown here is derived from an EMBL/GenBank/DDBJ whole genome shotgun (WGS) entry which is preliminary data.</text>
</comment>
<name>A0ABV9I2Z4_9FLAO</name>
<evidence type="ECO:0000256" key="1">
    <source>
        <dbReference type="SAM" id="MobiDB-lite"/>
    </source>
</evidence>
<dbReference type="EMBL" id="JBHSFV010000014">
    <property type="protein sequence ID" value="MFC4636076.1"/>
    <property type="molecule type" value="Genomic_DNA"/>
</dbReference>
<protein>
    <recommendedName>
        <fullName evidence="4">Secreted protein</fullName>
    </recommendedName>
</protein>
<reference evidence="3" key="1">
    <citation type="journal article" date="2019" name="Int. J. Syst. Evol. Microbiol.">
        <title>The Global Catalogue of Microorganisms (GCM) 10K type strain sequencing project: providing services to taxonomists for standard genome sequencing and annotation.</title>
        <authorList>
            <consortium name="The Broad Institute Genomics Platform"/>
            <consortium name="The Broad Institute Genome Sequencing Center for Infectious Disease"/>
            <person name="Wu L."/>
            <person name="Ma J."/>
        </authorList>
    </citation>
    <scope>NUCLEOTIDE SEQUENCE [LARGE SCALE GENOMIC DNA]</scope>
    <source>
        <strain evidence="3">YJ-61-S</strain>
    </source>
</reference>
<keyword evidence="3" id="KW-1185">Reference proteome</keyword>
<evidence type="ECO:0008006" key="4">
    <source>
        <dbReference type="Google" id="ProtNLM"/>
    </source>
</evidence>
<accession>A0ABV9I2Z4</accession>
<organism evidence="2 3">
    <name type="scientific">Dokdonia ponticola</name>
    <dbReference type="NCBI Taxonomy" id="2041041"/>
    <lineage>
        <taxon>Bacteria</taxon>
        <taxon>Pseudomonadati</taxon>
        <taxon>Bacteroidota</taxon>
        <taxon>Flavobacteriia</taxon>
        <taxon>Flavobacteriales</taxon>
        <taxon>Flavobacteriaceae</taxon>
        <taxon>Dokdonia</taxon>
    </lineage>
</organism>
<dbReference type="RefSeq" id="WP_379981918.1">
    <property type="nucleotide sequence ID" value="NZ_JBHSFV010000014.1"/>
</dbReference>
<dbReference type="Proteomes" id="UP001596043">
    <property type="component" value="Unassembled WGS sequence"/>
</dbReference>
<feature type="compositionally biased region" description="Acidic residues" evidence="1">
    <location>
        <begin position="37"/>
        <end position="46"/>
    </location>
</feature>
<evidence type="ECO:0000313" key="3">
    <source>
        <dbReference type="Proteomes" id="UP001596043"/>
    </source>
</evidence>
<sequence>MKTRIIISLVLFFSISCDPIEVDTQSESYSVDPPPSQEEEEELVPN</sequence>
<evidence type="ECO:0000313" key="2">
    <source>
        <dbReference type="EMBL" id="MFC4636076.1"/>
    </source>
</evidence>
<dbReference type="PROSITE" id="PS51257">
    <property type="entry name" value="PROKAR_LIPOPROTEIN"/>
    <property type="match status" value="1"/>
</dbReference>
<gene>
    <name evidence="2" type="ORF">ACFO3O_19355</name>
</gene>
<proteinExistence type="predicted"/>